<keyword evidence="5" id="KW-0732">Signal</keyword>
<evidence type="ECO:0000256" key="4">
    <source>
        <dbReference type="PROSITE-ProRule" id="PRU01240"/>
    </source>
</evidence>
<keyword evidence="1 4" id="KW-0645">Protease</keyword>
<dbReference type="EMBL" id="JAFMYU010000013">
    <property type="protein sequence ID" value="MBO0932651.1"/>
    <property type="molecule type" value="Genomic_DNA"/>
</dbReference>
<dbReference type="GO" id="GO:0016020">
    <property type="term" value="C:membrane"/>
    <property type="evidence" value="ECO:0007669"/>
    <property type="project" value="TreeGrafter"/>
</dbReference>
<dbReference type="AlphaFoldDB" id="A0A939K140"/>
<evidence type="ECO:0000259" key="6">
    <source>
        <dbReference type="Pfam" id="PF00082"/>
    </source>
</evidence>
<dbReference type="GO" id="GO:0016485">
    <property type="term" value="P:protein processing"/>
    <property type="evidence" value="ECO:0007669"/>
    <property type="project" value="TreeGrafter"/>
</dbReference>
<feature type="signal peptide" evidence="5">
    <location>
        <begin position="1"/>
        <end position="19"/>
    </location>
</feature>
<evidence type="ECO:0000256" key="1">
    <source>
        <dbReference type="ARBA" id="ARBA00022670"/>
    </source>
</evidence>
<keyword evidence="3 4" id="KW-0720">Serine protease</keyword>
<feature type="domain" description="Peptidase S8/S53" evidence="6">
    <location>
        <begin position="267"/>
        <end position="573"/>
    </location>
</feature>
<evidence type="ECO:0000313" key="8">
    <source>
        <dbReference type="Proteomes" id="UP000664795"/>
    </source>
</evidence>
<evidence type="ECO:0000256" key="3">
    <source>
        <dbReference type="ARBA" id="ARBA00022825"/>
    </source>
</evidence>
<protein>
    <submittedName>
        <fullName evidence="7">S8 family serine peptidase</fullName>
    </submittedName>
</protein>
<evidence type="ECO:0000313" key="7">
    <source>
        <dbReference type="EMBL" id="MBO0932651.1"/>
    </source>
</evidence>
<sequence length="582" mass="63992">MRKPITFLAVLATSFLFDACTPDLPEPTRASPAAQARKGDKAMTQEEIDYHIEYTVASQKGKTSEFDWANEYPNQFSRRNPCRGCQDETLDMDRLIWSTTQHTDPVLTVGYTIPGYDFKDLTKINLKDKAWQDIRQKLLDVVFNSEKEYNKELTRPEDLVVYPEEGLPNFELTITQLATLHKLRATGFIRYIIPTEYQHKGAVLPKGNPSKNGRSASSGFGCGDHEQSLPYLTPGTDYTFLAPQNSKISWNLLVHQMPSAWARGATGQGQYIGYIDTGVSDQQGRLNWNFWQGASGSRMLERTWTLPNKRGQAPETHHDPCGHGTCSAGIGVAPHMGVSSVGVAYQASLVSVRASADVVFTSARECRGAANAFTRLANHPNVRVISMSMGTVVNLPYTVNGLGTPFTFAYAHIGDAVRLAHQRGKLIFCAAGTLGAGGLPMTIFPANMDGVVQAVTGIRAQVRNNGLLVNNVSNYSLNFLTNCHECFYSPSVDFAVVMQKDNIGTAERVLTLPRRNFIEPVTFGGSSAATATMSAMATAVWSRFPNEDAAQILDRLRRAATHPDNRHPSFGWGLVNMDLATR</sequence>
<keyword evidence="8" id="KW-1185">Reference proteome</keyword>
<evidence type="ECO:0000256" key="2">
    <source>
        <dbReference type="ARBA" id="ARBA00022801"/>
    </source>
</evidence>
<feature type="active site" description="Charge relay system" evidence="4">
    <location>
        <position position="323"/>
    </location>
</feature>
<comment type="caution">
    <text evidence="7">The sequence shown here is derived from an EMBL/GenBank/DDBJ whole genome shotgun (WGS) entry which is preliminary data.</text>
</comment>
<dbReference type="Proteomes" id="UP000664795">
    <property type="component" value="Unassembled WGS sequence"/>
</dbReference>
<evidence type="ECO:0000256" key="5">
    <source>
        <dbReference type="SAM" id="SignalP"/>
    </source>
</evidence>
<dbReference type="InterPro" id="IPR000209">
    <property type="entry name" value="Peptidase_S8/S53_dom"/>
</dbReference>
<feature type="active site" description="Charge relay system" evidence="4">
    <location>
        <position position="527"/>
    </location>
</feature>
<organism evidence="7 8">
    <name type="scientific">Fibrella aquatilis</name>
    <dbReference type="NCBI Taxonomy" id="2817059"/>
    <lineage>
        <taxon>Bacteria</taxon>
        <taxon>Pseudomonadati</taxon>
        <taxon>Bacteroidota</taxon>
        <taxon>Cytophagia</taxon>
        <taxon>Cytophagales</taxon>
        <taxon>Spirosomataceae</taxon>
        <taxon>Fibrella</taxon>
    </lineage>
</organism>
<dbReference type="RefSeq" id="WP_207336613.1">
    <property type="nucleotide sequence ID" value="NZ_JAFMYU010000013.1"/>
</dbReference>
<dbReference type="SUPFAM" id="SSF52743">
    <property type="entry name" value="Subtilisin-like"/>
    <property type="match status" value="1"/>
</dbReference>
<keyword evidence="2 4" id="KW-0378">Hydrolase</keyword>
<reference evidence="7 8" key="1">
    <citation type="submission" date="2021-03" db="EMBL/GenBank/DDBJ databases">
        <title>Fibrella sp. HMF5036 genome sequencing and assembly.</title>
        <authorList>
            <person name="Kang H."/>
            <person name="Kim H."/>
            <person name="Bae S."/>
            <person name="Joh K."/>
        </authorList>
    </citation>
    <scope>NUCLEOTIDE SEQUENCE [LARGE SCALE GENOMIC DNA]</scope>
    <source>
        <strain evidence="7 8">HMF5036</strain>
    </source>
</reference>
<dbReference type="InterPro" id="IPR036852">
    <property type="entry name" value="Peptidase_S8/S53_dom_sf"/>
</dbReference>
<dbReference type="PANTHER" id="PTHR42884">
    <property type="entry name" value="PROPROTEIN CONVERTASE SUBTILISIN/KEXIN-RELATED"/>
    <property type="match status" value="1"/>
</dbReference>
<feature type="chain" id="PRO_5037188351" evidence="5">
    <location>
        <begin position="20"/>
        <end position="582"/>
    </location>
</feature>
<dbReference type="PANTHER" id="PTHR42884:SF14">
    <property type="entry name" value="NEUROENDOCRINE CONVERTASE 1"/>
    <property type="match status" value="1"/>
</dbReference>
<proteinExistence type="inferred from homology"/>
<dbReference type="CDD" id="cd00306">
    <property type="entry name" value="Peptidases_S8_S53"/>
    <property type="match status" value="1"/>
</dbReference>
<dbReference type="Pfam" id="PF00082">
    <property type="entry name" value="Peptidase_S8"/>
    <property type="match status" value="1"/>
</dbReference>
<dbReference type="Gene3D" id="3.40.50.200">
    <property type="entry name" value="Peptidase S8/S53 domain"/>
    <property type="match status" value="1"/>
</dbReference>
<gene>
    <name evidence="7" type="ORF">J2I48_16700</name>
</gene>
<name>A0A939K140_9BACT</name>
<feature type="active site" description="Charge relay system" evidence="4">
    <location>
        <position position="276"/>
    </location>
</feature>
<accession>A0A939K140</accession>
<dbReference type="GO" id="GO:0004252">
    <property type="term" value="F:serine-type endopeptidase activity"/>
    <property type="evidence" value="ECO:0007669"/>
    <property type="project" value="UniProtKB-UniRule"/>
</dbReference>
<dbReference type="PROSITE" id="PS51892">
    <property type="entry name" value="SUBTILASE"/>
    <property type="match status" value="1"/>
</dbReference>
<comment type="similarity">
    <text evidence="4">Belongs to the peptidase S8 family.</text>
</comment>